<protein>
    <submittedName>
        <fullName evidence="1">Uncharacterized protein</fullName>
    </submittedName>
</protein>
<organism evidence="1">
    <name type="scientific">Dichomitus squalens</name>
    <dbReference type="NCBI Taxonomy" id="114155"/>
    <lineage>
        <taxon>Eukaryota</taxon>
        <taxon>Fungi</taxon>
        <taxon>Dikarya</taxon>
        <taxon>Basidiomycota</taxon>
        <taxon>Agaricomycotina</taxon>
        <taxon>Agaricomycetes</taxon>
        <taxon>Polyporales</taxon>
        <taxon>Polyporaceae</taxon>
        <taxon>Dichomitus</taxon>
    </lineage>
</organism>
<dbReference type="AlphaFoldDB" id="A0A4Q9MZD7"/>
<name>A0A4Q9MZD7_9APHY</name>
<gene>
    <name evidence="1" type="ORF">BD311DRAFT_748705</name>
</gene>
<proteinExistence type="predicted"/>
<evidence type="ECO:0000313" key="1">
    <source>
        <dbReference type="EMBL" id="TBU33499.1"/>
    </source>
</evidence>
<reference evidence="1" key="1">
    <citation type="submission" date="2019-01" db="EMBL/GenBank/DDBJ databases">
        <title>Draft genome sequences of three monokaryotic isolates of the white-rot basidiomycete fungus Dichomitus squalens.</title>
        <authorList>
            <consortium name="DOE Joint Genome Institute"/>
            <person name="Lopez S.C."/>
            <person name="Andreopoulos B."/>
            <person name="Pangilinan J."/>
            <person name="Lipzen A."/>
            <person name="Riley R."/>
            <person name="Ahrendt S."/>
            <person name="Ng V."/>
            <person name="Barry K."/>
            <person name="Daum C."/>
            <person name="Grigoriev I.V."/>
            <person name="Hilden K.S."/>
            <person name="Makela M.R."/>
            <person name="de Vries R.P."/>
        </authorList>
    </citation>
    <scope>NUCLEOTIDE SEQUENCE [LARGE SCALE GENOMIC DNA]</scope>
    <source>
        <strain evidence="1">OM18370.1</strain>
    </source>
</reference>
<dbReference type="EMBL" id="ML143391">
    <property type="protein sequence ID" value="TBU33499.1"/>
    <property type="molecule type" value="Genomic_DNA"/>
</dbReference>
<accession>A0A4Q9MZD7</accession>
<sequence length="133" mass="13962">MCEGGSPRACITWKCTFHHPGSTTNGQEAPHYAGIAESCEFEAGALVRIRQVGSEGRGGAFLQSGCRPEFIAVGGSAGGSVLFLSFLVVSGIGPWALGPCKQPYYPLPARCEAQSATEAIERLYPLSLAEPCL</sequence>
<dbReference type="Proteomes" id="UP000292957">
    <property type="component" value="Unassembled WGS sequence"/>
</dbReference>